<dbReference type="OrthoDB" id="10562456at2759"/>
<keyword evidence="2 5" id="KW-0812">Transmembrane</keyword>
<protein>
    <recommendedName>
        <fullName evidence="5">PRA1 family protein</fullName>
    </recommendedName>
</protein>
<evidence type="ECO:0000256" key="4">
    <source>
        <dbReference type="ARBA" id="ARBA00023136"/>
    </source>
</evidence>
<evidence type="ECO:0000256" key="2">
    <source>
        <dbReference type="ARBA" id="ARBA00022692"/>
    </source>
</evidence>
<dbReference type="GO" id="GO:0016020">
    <property type="term" value="C:membrane"/>
    <property type="evidence" value="ECO:0007669"/>
    <property type="project" value="UniProtKB-SubCell"/>
</dbReference>
<keyword evidence="7" id="KW-1185">Reference proteome</keyword>
<dbReference type="OMA" id="LKNEYVM"/>
<dbReference type="STRING" id="1003232.J9DBJ3"/>
<feature type="transmembrane region" description="Helical" evidence="5">
    <location>
        <begin position="112"/>
        <end position="127"/>
    </location>
</feature>
<dbReference type="EMBL" id="AFBI03000012">
    <property type="protein sequence ID" value="EJW04864.1"/>
    <property type="molecule type" value="Genomic_DNA"/>
</dbReference>
<sequence length="162" mass="19152">MQGEAPAISSNDQTFFKYIKETLEKAHPAYDFIDVNIFSVPKEKNDIKERIKINHEKYKGNYLIVIFFCAFVYLVFNIVIVPLILLWFAFFAVFKKDQEVINFRKYTIKKDYAMKGLILVTCIYLIFEYDVIFSMLATISFCTFIILGHMLLFFDKDEEVDL</sequence>
<dbReference type="InParanoid" id="J9DBJ3"/>
<evidence type="ECO:0000313" key="7">
    <source>
        <dbReference type="Proteomes" id="UP000003163"/>
    </source>
</evidence>
<dbReference type="GO" id="GO:0005794">
    <property type="term" value="C:Golgi apparatus"/>
    <property type="evidence" value="ECO:0007669"/>
    <property type="project" value="TreeGrafter"/>
</dbReference>
<evidence type="ECO:0000256" key="3">
    <source>
        <dbReference type="ARBA" id="ARBA00022989"/>
    </source>
</evidence>
<evidence type="ECO:0000256" key="5">
    <source>
        <dbReference type="RuleBase" id="RU363107"/>
    </source>
</evidence>
<dbReference type="HOGENOM" id="CLU_1635355_0_0_1"/>
<proteinExistence type="inferred from homology"/>
<keyword evidence="4 5" id="KW-0472">Membrane</keyword>
<reference evidence="7" key="2">
    <citation type="submission" date="2015-07" db="EMBL/GenBank/DDBJ databases">
        <title>Contrasting host-pathogen interactions and genome evolution in two generalist and specialist microsporidian pathogens of mosquitoes.</title>
        <authorList>
            <consortium name="The Broad Institute Genomics Platform"/>
            <consortium name="The Broad Institute Genome Sequencing Center for Infectious Disease"/>
            <person name="Cuomo C.A."/>
            <person name="Sanscrainte N.D."/>
            <person name="Goldberg J.M."/>
            <person name="Heiman D."/>
            <person name="Young S."/>
            <person name="Zeng Q."/>
            <person name="Becnel J.J."/>
            <person name="Birren B.W."/>
        </authorList>
    </citation>
    <scope>NUCLEOTIDE SEQUENCE [LARGE SCALE GENOMIC DNA]</scope>
    <source>
        <strain evidence="7">USNM 41457</strain>
    </source>
</reference>
<name>J9DBJ3_EDHAE</name>
<keyword evidence="3 5" id="KW-1133">Transmembrane helix</keyword>
<evidence type="ECO:0000313" key="6">
    <source>
        <dbReference type="EMBL" id="EJW04864.1"/>
    </source>
</evidence>
<comment type="subcellular location">
    <subcellularLocation>
        <location evidence="1 5">Membrane</location>
        <topology evidence="1 5">Multi-pass membrane protein</topology>
    </subcellularLocation>
</comment>
<evidence type="ECO:0000256" key="1">
    <source>
        <dbReference type="ARBA" id="ARBA00004141"/>
    </source>
</evidence>
<dbReference type="AlphaFoldDB" id="J9DBJ3"/>
<feature type="transmembrane region" description="Helical" evidence="5">
    <location>
        <begin position="62"/>
        <end position="91"/>
    </location>
</feature>
<dbReference type="PANTHER" id="PTHR19317">
    <property type="entry name" value="PRENYLATED RAB ACCEPTOR 1-RELATED"/>
    <property type="match status" value="1"/>
</dbReference>
<dbReference type="Proteomes" id="UP000003163">
    <property type="component" value="Unassembled WGS sequence"/>
</dbReference>
<dbReference type="VEuPathDB" id="MicrosporidiaDB:EDEG_00957"/>
<dbReference type="InterPro" id="IPR004895">
    <property type="entry name" value="Prenylated_rab_accept_PRA1"/>
</dbReference>
<feature type="transmembrane region" description="Helical" evidence="5">
    <location>
        <begin position="133"/>
        <end position="154"/>
    </location>
</feature>
<accession>J9DBJ3</accession>
<gene>
    <name evidence="6" type="ORF">EDEG_00957</name>
</gene>
<dbReference type="PANTHER" id="PTHR19317:SF0">
    <property type="entry name" value="PRENYLATED RAB ACCEPTOR PROTEIN 1"/>
    <property type="match status" value="1"/>
</dbReference>
<comment type="caution">
    <text evidence="6">The sequence shown here is derived from an EMBL/GenBank/DDBJ whole genome shotgun (WGS) entry which is preliminary data.</text>
</comment>
<organism evidence="6 7">
    <name type="scientific">Edhazardia aedis (strain USNM 41457)</name>
    <name type="common">Microsporidian parasite</name>
    <dbReference type="NCBI Taxonomy" id="1003232"/>
    <lineage>
        <taxon>Eukaryota</taxon>
        <taxon>Fungi</taxon>
        <taxon>Fungi incertae sedis</taxon>
        <taxon>Microsporidia</taxon>
        <taxon>Edhazardia</taxon>
    </lineage>
</organism>
<reference evidence="6 7" key="1">
    <citation type="submission" date="2011-08" db="EMBL/GenBank/DDBJ databases">
        <authorList>
            <person name="Liu Z.J."/>
            <person name="Shi F.L."/>
            <person name="Lu J.Q."/>
            <person name="Li M."/>
            <person name="Wang Z.L."/>
        </authorList>
    </citation>
    <scope>NUCLEOTIDE SEQUENCE [LARGE SCALE GENOMIC DNA]</scope>
    <source>
        <strain evidence="6 7">USNM 41457</strain>
    </source>
</reference>
<dbReference type="Pfam" id="PF03208">
    <property type="entry name" value="PRA1"/>
    <property type="match status" value="1"/>
</dbReference>
<comment type="similarity">
    <text evidence="5">Belongs to the PRA1 family.</text>
</comment>